<organism evidence="10 11">
    <name type="scientific">Anopheles dirus</name>
    <dbReference type="NCBI Taxonomy" id="7168"/>
    <lineage>
        <taxon>Eukaryota</taxon>
        <taxon>Metazoa</taxon>
        <taxon>Ecdysozoa</taxon>
        <taxon>Arthropoda</taxon>
        <taxon>Hexapoda</taxon>
        <taxon>Insecta</taxon>
        <taxon>Pterygota</taxon>
        <taxon>Neoptera</taxon>
        <taxon>Endopterygota</taxon>
        <taxon>Diptera</taxon>
        <taxon>Nematocera</taxon>
        <taxon>Culicoidea</taxon>
        <taxon>Culicidae</taxon>
        <taxon>Anophelinae</taxon>
        <taxon>Anopheles</taxon>
    </lineage>
</organism>
<protein>
    <recommendedName>
        <fullName evidence="9">Peptidase S1 domain-containing protein</fullName>
    </recommendedName>
</protein>
<comment type="similarity">
    <text evidence="8">Belongs to the peptidase S1 family. CLIP subfamily.</text>
</comment>
<dbReference type="SUPFAM" id="SSF50494">
    <property type="entry name" value="Trypsin-like serine proteases"/>
    <property type="match status" value="1"/>
</dbReference>
<comment type="subcellular location">
    <subcellularLocation>
        <location evidence="1">Secreted</location>
    </subcellularLocation>
</comment>
<evidence type="ECO:0000256" key="1">
    <source>
        <dbReference type="ARBA" id="ARBA00004613"/>
    </source>
</evidence>
<dbReference type="EnsemblMetazoa" id="ADIR005875-RA">
    <property type="protein sequence ID" value="ADIR005875-PA"/>
    <property type="gene ID" value="ADIR005875"/>
</dbReference>
<reference evidence="11" key="1">
    <citation type="submission" date="2013-03" db="EMBL/GenBank/DDBJ databases">
        <title>The Genome Sequence of Anopheles dirus WRAIR2.</title>
        <authorList>
            <consortium name="The Broad Institute Genomics Platform"/>
            <person name="Neafsey D.E."/>
            <person name="Walton C."/>
            <person name="Walker B."/>
            <person name="Young S.K."/>
            <person name="Zeng Q."/>
            <person name="Gargeya S."/>
            <person name="Fitzgerald M."/>
            <person name="Haas B."/>
            <person name="Abouelleil A."/>
            <person name="Allen A.W."/>
            <person name="Alvarado L."/>
            <person name="Arachchi H.M."/>
            <person name="Berlin A.M."/>
            <person name="Chapman S.B."/>
            <person name="Gainer-Dewar J."/>
            <person name="Goldberg J."/>
            <person name="Griggs A."/>
            <person name="Gujja S."/>
            <person name="Hansen M."/>
            <person name="Howarth C."/>
            <person name="Imamovic A."/>
            <person name="Ireland A."/>
            <person name="Larimer J."/>
            <person name="McCowan C."/>
            <person name="Murphy C."/>
            <person name="Pearson M."/>
            <person name="Poon T.W."/>
            <person name="Priest M."/>
            <person name="Roberts A."/>
            <person name="Saif S."/>
            <person name="Shea T."/>
            <person name="Sisk P."/>
            <person name="Sykes S."/>
            <person name="Wortman J."/>
            <person name="Nusbaum C."/>
            <person name="Birren B."/>
        </authorList>
    </citation>
    <scope>NUCLEOTIDE SEQUENCE [LARGE SCALE GENOMIC DNA]</scope>
    <source>
        <strain evidence="11">WRAIR2</strain>
    </source>
</reference>
<dbReference type="PROSITE" id="PS50240">
    <property type="entry name" value="TRYPSIN_DOM"/>
    <property type="match status" value="1"/>
</dbReference>
<evidence type="ECO:0000313" key="11">
    <source>
        <dbReference type="Proteomes" id="UP000075884"/>
    </source>
</evidence>
<dbReference type="FunFam" id="2.40.10.10:FF:000028">
    <property type="entry name" value="Serine protease easter"/>
    <property type="match status" value="1"/>
</dbReference>
<dbReference type="InterPro" id="IPR043504">
    <property type="entry name" value="Peptidase_S1_PA_chymotrypsin"/>
</dbReference>
<evidence type="ECO:0000256" key="7">
    <source>
        <dbReference type="ARBA" id="ARBA00023180"/>
    </source>
</evidence>
<dbReference type="PANTHER" id="PTHR24256">
    <property type="entry name" value="TRYPTASE-RELATED"/>
    <property type="match status" value="1"/>
</dbReference>
<dbReference type="VEuPathDB" id="VectorBase:ADIR005875"/>
<dbReference type="PRINTS" id="PR00722">
    <property type="entry name" value="CHYMOTRYPSIN"/>
</dbReference>
<keyword evidence="5" id="KW-0391">Immunity</keyword>
<keyword evidence="7" id="KW-0325">Glycoprotein</keyword>
<dbReference type="InterPro" id="IPR009003">
    <property type="entry name" value="Peptidase_S1_PA"/>
</dbReference>
<feature type="domain" description="Peptidase S1" evidence="9">
    <location>
        <begin position="46"/>
        <end position="274"/>
    </location>
</feature>
<evidence type="ECO:0000256" key="8">
    <source>
        <dbReference type="ARBA" id="ARBA00024195"/>
    </source>
</evidence>
<dbReference type="SMART" id="SM00020">
    <property type="entry name" value="Tryp_SPc"/>
    <property type="match status" value="1"/>
</dbReference>
<dbReference type="GO" id="GO:0045087">
    <property type="term" value="P:innate immune response"/>
    <property type="evidence" value="ECO:0007669"/>
    <property type="project" value="UniProtKB-KW"/>
</dbReference>
<dbReference type="Pfam" id="PF00089">
    <property type="entry name" value="Trypsin"/>
    <property type="match status" value="1"/>
</dbReference>
<reference evidence="10" key="2">
    <citation type="submission" date="2020-05" db="UniProtKB">
        <authorList>
            <consortium name="EnsemblMetazoa"/>
        </authorList>
    </citation>
    <scope>IDENTIFICATION</scope>
    <source>
        <strain evidence="10">WRAIR2</strain>
    </source>
</reference>
<keyword evidence="6" id="KW-1015">Disulfide bond</keyword>
<sequence length="279" mass="31802">MDFQLYIGLFPDEVQFDMSDVLNKNCGDSPYNDRFKPENGRFFENPWLVLFRHPEEQDPFCQGTIITNHHVLTTAICTETIEVNITIVVLGEYNRATDPDCSNSDECQEPRVTELLARRIIVNPKFLNDTYENDIALVTLSQRINYSNSIKPICLPLTPIIASWIHVPIAYNTLWTVEHSVPQQIKMKYIEHDTCKSQMQDMLLLHEEQICARYAIQSGSSLVGGSGSPLLVEHHDRAFQFGILSIGLPDAGFLDPFVYVNVSSHVKWIHDAIAHDLQQ</sequence>
<dbReference type="Gene3D" id="2.40.10.10">
    <property type="entry name" value="Trypsin-like serine proteases"/>
    <property type="match status" value="2"/>
</dbReference>
<evidence type="ECO:0000256" key="3">
    <source>
        <dbReference type="ARBA" id="ARBA00022588"/>
    </source>
</evidence>
<evidence type="ECO:0000256" key="4">
    <source>
        <dbReference type="ARBA" id="ARBA00022729"/>
    </source>
</evidence>
<dbReference type="InterPro" id="IPR001314">
    <property type="entry name" value="Peptidase_S1A"/>
</dbReference>
<evidence type="ECO:0000256" key="6">
    <source>
        <dbReference type="ARBA" id="ARBA00023157"/>
    </source>
</evidence>
<keyword evidence="3" id="KW-0399">Innate immunity</keyword>
<dbReference type="InterPro" id="IPR051487">
    <property type="entry name" value="Ser/Thr_Proteases_Immune/Dev"/>
</dbReference>
<dbReference type="GO" id="GO:0006508">
    <property type="term" value="P:proteolysis"/>
    <property type="evidence" value="ECO:0007669"/>
    <property type="project" value="InterPro"/>
</dbReference>
<name>A0A182NE11_9DIPT</name>
<dbReference type="GO" id="GO:0005576">
    <property type="term" value="C:extracellular region"/>
    <property type="evidence" value="ECO:0007669"/>
    <property type="project" value="UniProtKB-SubCell"/>
</dbReference>
<keyword evidence="4" id="KW-0732">Signal</keyword>
<dbReference type="STRING" id="7168.A0A182NE11"/>
<keyword evidence="2" id="KW-0964">Secreted</keyword>
<accession>A0A182NE11</accession>
<evidence type="ECO:0000256" key="5">
    <source>
        <dbReference type="ARBA" id="ARBA00022859"/>
    </source>
</evidence>
<evidence type="ECO:0000256" key="2">
    <source>
        <dbReference type="ARBA" id="ARBA00022525"/>
    </source>
</evidence>
<evidence type="ECO:0000259" key="9">
    <source>
        <dbReference type="PROSITE" id="PS50240"/>
    </source>
</evidence>
<dbReference type="GO" id="GO:0004252">
    <property type="term" value="F:serine-type endopeptidase activity"/>
    <property type="evidence" value="ECO:0007669"/>
    <property type="project" value="InterPro"/>
</dbReference>
<dbReference type="InterPro" id="IPR001254">
    <property type="entry name" value="Trypsin_dom"/>
</dbReference>
<evidence type="ECO:0000313" key="10">
    <source>
        <dbReference type="EnsemblMetazoa" id="ADIR005875-PA"/>
    </source>
</evidence>
<dbReference type="Proteomes" id="UP000075884">
    <property type="component" value="Unassembled WGS sequence"/>
</dbReference>
<dbReference type="AlphaFoldDB" id="A0A182NE11"/>
<keyword evidence="11" id="KW-1185">Reference proteome</keyword>
<proteinExistence type="inferred from homology"/>